<dbReference type="PANTHER" id="PTHR42721:SF3">
    <property type="entry name" value="BETA-D-XYLOSIDASE 5-RELATED"/>
    <property type="match status" value="1"/>
</dbReference>
<evidence type="ECO:0000313" key="5">
    <source>
        <dbReference type="EMBL" id="GGI23717.1"/>
    </source>
</evidence>
<dbReference type="InterPro" id="IPR036962">
    <property type="entry name" value="Glyco_hydro_3_N_sf"/>
</dbReference>
<protein>
    <submittedName>
        <fullName evidence="5">Glycosyl hydrolase</fullName>
    </submittedName>
</protein>
<gene>
    <name evidence="5" type="ORF">GCM10008119_09040</name>
</gene>
<evidence type="ECO:0000256" key="3">
    <source>
        <dbReference type="ARBA" id="ARBA00022801"/>
    </source>
</evidence>
<dbReference type="SUPFAM" id="SSF51445">
    <property type="entry name" value="(Trans)glycosidases"/>
    <property type="match status" value="1"/>
</dbReference>
<comment type="similarity">
    <text evidence="1">Belongs to the glycosyl hydrolase 3 family.</text>
</comment>
<evidence type="ECO:0000256" key="1">
    <source>
        <dbReference type="ARBA" id="ARBA00005336"/>
    </source>
</evidence>
<dbReference type="EMBL" id="BMDJ01000002">
    <property type="protein sequence ID" value="GGI23717.1"/>
    <property type="molecule type" value="Genomic_DNA"/>
</dbReference>
<dbReference type="SMART" id="SM01217">
    <property type="entry name" value="Fn3_like"/>
    <property type="match status" value="1"/>
</dbReference>
<dbReference type="SUPFAM" id="SSF52279">
    <property type="entry name" value="Beta-D-glucan exohydrolase, C-terminal domain"/>
    <property type="match status" value="1"/>
</dbReference>
<keyword evidence="3 5" id="KW-0378">Hydrolase</keyword>
<dbReference type="Proteomes" id="UP000645390">
    <property type="component" value="Unassembled WGS sequence"/>
</dbReference>
<dbReference type="Pfam" id="PF00933">
    <property type="entry name" value="Glyco_hydro_3"/>
    <property type="match status" value="1"/>
</dbReference>
<dbReference type="InterPro" id="IPR026891">
    <property type="entry name" value="Fn3-like"/>
</dbReference>
<evidence type="ECO:0000256" key="2">
    <source>
        <dbReference type="ARBA" id="ARBA00022729"/>
    </source>
</evidence>
<keyword evidence="6" id="KW-1185">Reference proteome</keyword>
<organism evidence="5 6">
    <name type="scientific">Pedobacter mendelii</name>
    <dbReference type="NCBI Taxonomy" id="1908240"/>
    <lineage>
        <taxon>Bacteria</taxon>
        <taxon>Pseudomonadati</taxon>
        <taxon>Bacteroidota</taxon>
        <taxon>Sphingobacteriia</taxon>
        <taxon>Sphingobacteriales</taxon>
        <taxon>Sphingobacteriaceae</taxon>
        <taxon>Pedobacter</taxon>
    </lineage>
</organism>
<accession>A0ABQ2BHS7</accession>
<dbReference type="PRINTS" id="PR00133">
    <property type="entry name" value="GLHYDRLASE3"/>
</dbReference>
<dbReference type="InterPro" id="IPR036881">
    <property type="entry name" value="Glyco_hydro_3_C_sf"/>
</dbReference>
<sequence length="672" mass="73697">MTLAEKINCLGTNPTVARLGIKGTGHSEGLHGLATGIPGNWGGKTPVATTTFPQAIGLAETWSPELVKQAASIEGYEARYLTQSDRYKKAGLVIRAPNADLGRDPRWGRTEECYGEDAFFNGTMVVAYVRGLQGDDPNYWQTASLMKHFLANSNENSRDSSQANFDERLLREYYSVPFRMGVVEGGSRAFMASYNGVNGIPQTVSPMLKNLAVKEWGQDGIICTDGGAYTLLMTAHHYYKTPEETATACIKAGINQFLDAYKPGIQAALDKGMLTEADINGALRGVFRVMIKLGQLDAPSLVSYAQNKNGPEPWLIEKNREFVNLITQKSIVLLKNSKGLLPIDRNKIKSIAVVGPRSGEVYEDWYSGSPSYSVSPVAGIKQMSGGNITISHSTNDNLAVSLAKSAELAIVCIGNNPSGNLGWKKVDGPTEGREAVDREDINLDASQQMLIEKVYQANPNTIVVLISSFPYAINWADANIPAIIHLTHNSQALGIALASTLFGDVNPGGRLVQTWPKSIVDLPPMMDYNIRNGRTYMYTKAEPLYPFGYGLSYTTFKYANLKTSKLKLSDNETLMVSVDVTNTGSREGDEVVQLYVQHLQSKVDRPMKELKSYQRITLKPNETRSVNLPLKASALAYWDIKSQKFIVEKDKLVLLIGSSSSDIKARKSIVVH</sequence>
<dbReference type="Gene3D" id="3.20.20.300">
    <property type="entry name" value="Glycoside hydrolase, family 3, N-terminal domain"/>
    <property type="match status" value="1"/>
</dbReference>
<dbReference type="InterPro" id="IPR044993">
    <property type="entry name" value="BXL"/>
</dbReference>
<dbReference type="InterPro" id="IPR002772">
    <property type="entry name" value="Glyco_hydro_3_C"/>
</dbReference>
<reference evidence="6" key="1">
    <citation type="journal article" date="2019" name="Int. J. Syst. Evol. Microbiol.">
        <title>The Global Catalogue of Microorganisms (GCM) 10K type strain sequencing project: providing services to taxonomists for standard genome sequencing and annotation.</title>
        <authorList>
            <consortium name="The Broad Institute Genomics Platform"/>
            <consortium name="The Broad Institute Genome Sequencing Center for Infectious Disease"/>
            <person name="Wu L."/>
            <person name="Ma J."/>
        </authorList>
    </citation>
    <scope>NUCLEOTIDE SEQUENCE [LARGE SCALE GENOMIC DNA]</scope>
    <source>
        <strain evidence="6">CCM 8939</strain>
    </source>
</reference>
<proteinExistence type="inferred from homology"/>
<name>A0ABQ2BHS7_9SPHI</name>
<dbReference type="InterPro" id="IPR013783">
    <property type="entry name" value="Ig-like_fold"/>
</dbReference>
<dbReference type="InterPro" id="IPR001764">
    <property type="entry name" value="Glyco_hydro_3_N"/>
</dbReference>
<comment type="caution">
    <text evidence="5">The sequence shown here is derived from an EMBL/GenBank/DDBJ whole genome shotgun (WGS) entry which is preliminary data.</text>
</comment>
<keyword evidence="2" id="KW-0732">Signal</keyword>
<dbReference type="Gene3D" id="2.60.40.10">
    <property type="entry name" value="Immunoglobulins"/>
    <property type="match status" value="1"/>
</dbReference>
<dbReference type="Pfam" id="PF01915">
    <property type="entry name" value="Glyco_hydro_3_C"/>
    <property type="match status" value="1"/>
</dbReference>
<dbReference type="InterPro" id="IPR017853">
    <property type="entry name" value="GH"/>
</dbReference>
<dbReference type="GO" id="GO:0016787">
    <property type="term" value="F:hydrolase activity"/>
    <property type="evidence" value="ECO:0007669"/>
    <property type="project" value="UniProtKB-KW"/>
</dbReference>
<dbReference type="Pfam" id="PF14310">
    <property type="entry name" value="Fn3-like"/>
    <property type="match status" value="1"/>
</dbReference>
<dbReference type="PANTHER" id="PTHR42721">
    <property type="entry name" value="SUGAR HYDROLASE-RELATED"/>
    <property type="match status" value="1"/>
</dbReference>
<feature type="domain" description="Fibronectin type III-like" evidence="4">
    <location>
        <begin position="590"/>
        <end position="660"/>
    </location>
</feature>
<evidence type="ECO:0000313" key="6">
    <source>
        <dbReference type="Proteomes" id="UP000645390"/>
    </source>
</evidence>
<dbReference type="Gene3D" id="3.40.50.1700">
    <property type="entry name" value="Glycoside hydrolase family 3 C-terminal domain"/>
    <property type="match status" value="1"/>
</dbReference>
<evidence type="ECO:0000259" key="4">
    <source>
        <dbReference type="SMART" id="SM01217"/>
    </source>
</evidence>